<keyword evidence="2" id="KW-0812">Transmembrane</keyword>
<feature type="transmembrane region" description="Helical" evidence="2">
    <location>
        <begin position="12"/>
        <end position="32"/>
    </location>
</feature>
<dbReference type="RefSeq" id="WP_145028198.1">
    <property type="nucleotide sequence ID" value="NZ_CP036271.1"/>
</dbReference>
<feature type="compositionally biased region" description="Low complexity" evidence="1">
    <location>
        <begin position="286"/>
        <end position="297"/>
    </location>
</feature>
<keyword evidence="2" id="KW-1133">Transmembrane helix</keyword>
<dbReference type="KEGG" id="ccos:Pan44_12080"/>
<gene>
    <name evidence="3" type="ORF">Pan44_12080</name>
</gene>
<accession>A0A517SAQ0</accession>
<dbReference type="InParanoid" id="A0A517SAQ0"/>
<evidence type="ECO:0000256" key="1">
    <source>
        <dbReference type="SAM" id="MobiDB-lite"/>
    </source>
</evidence>
<evidence type="ECO:0000313" key="4">
    <source>
        <dbReference type="Proteomes" id="UP000315700"/>
    </source>
</evidence>
<proteinExistence type="predicted"/>
<protein>
    <submittedName>
        <fullName evidence="3">Uncharacterized protein</fullName>
    </submittedName>
</protein>
<keyword evidence="4" id="KW-1185">Reference proteome</keyword>
<feature type="transmembrane region" description="Helical" evidence="2">
    <location>
        <begin position="44"/>
        <end position="65"/>
    </location>
</feature>
<feature type="compositionally biased region" description="Pro residues" evidence="1">
    <location>
        <begin position="272"/>
        <end position="285"/>
    </location>
</feature>
<reference evidence="3 4" key="1">
    <citation type="submission" date="2019-02" db="EMBL/GenBank/DDBJ databases">
        <title>Deep-cultivation of Planctomycetes and their phenomic and genomic characterization uncovers novel biology.</title>
        <authorList>
            <person name="Wiegand S."/>
            <person name="Jogler M."/>
            <person name="Boedeker C."/>
            <person name="Pinto D."/>
            <person name="Vollmers J."/>
            <person name="Rivas-Marin E."/>
            <person name="Kohn T."/>
            <person name="Peeters S.H."/>
            <person name="Heuer A."/>
            <person name="Rast P."/>
            <person name="Oberbeckmann S."/>
            <person name="Bunk B."/>
            <person name="Jeske O."/>
            <person name="Meyerdierks A."/>
            <person name="Storesund J.E."/>
            <person name="Kallscheuer N."/>
            <person name="Luecker S."/>
            <person name="Lage O.M."/>
            <person name="Pohl T."/>
            <person name="Merkel B.J."/>
            <person name="Hornburger P."/>
            <person name="Mueller R.-W."/>
            <person name="Bruemmer F."/>
            <person name="Labrenz M."/>
            <person name="Spormann A.M."/>
            <person name="Op den Camp H."/>
            <person name="Overmann J."/>
            <person name="Amann R."/>
            <person name="Jetten M.S.M."/>
            <person name="Mascher T."/>
            <person name="Medema M.H."/>
            <person name="Devos D.P."/>
            <person name="Kaster A.-K."/>
            <person name="Ovreas L."/>
            <person name="Rohde M."/>
            <person name="Galperin M.Y."/>
            <person name="Jogler C."/>
        </authorList>
    </citation>
    <scope>NUCLEOTIDE SEQUENCE [LARGE SCALE GENOMIC DNA]</scope>
    <source>
        <strain evidence="3 4">Pan44</strain>
    </source>
</reference>
<keyword evidence="2" id="KW-0472">Membrane</keyword>
<feature type="region of interest" description="Disordered" evidence="1">
    <location>
        <begin position="257"/>
        <end position="297"/>
    </location>
</feature>
<evidence type="ECO:0000256" key="2">
    <source>
        <dbReference type="SAM" id="Phobius"/>
    </source>
</evidence>
<name>A0A517SAQ0_9PLAN</name>
<dbReference type="AlphaFoldDB" id="A0A517SAQ0"/>
<dbReference type="EMBL" id="CP036271">
    <property type="protein sequence ID" value="QDT53192.1"/>
    <property type="molecule type" value="Genomic_DNA"/>
</dbReference>
<organism evidence="3 4">
    <name type="scientific">Caulifigura coniformis</name>
    <dbReference type="NCBI Taxonomy" id="2527983"/>
    <lineage>
        <taxon>Bacteria</taxon>
        <taxon>Pseudomonadati</taxon>
        <taxon>Planctomycetota</taxon>
        <taxon>Planctomycetia</taxon>
        <taxon>Planctomycetales</taxon>
        <taxon>Planctomycetaceae</taxon>
        <taxon>Caulifigura</taxon>
    </lineage>
</organism>
<evidence type="ECO:0000313" key="3">
    <source>
        <dbReference type="EMBL" id="QDT53192.1"/>
    </source>
</evidence>
<sequence>MNLRDSKVIRLGGWVASAATLLATAAGGFLAFNGFQEGDLLMGSIASGVAVAICFIGGLLSYCLFKFASMQALAATAAPVVIETPVQTVEPSEDAPALDTDALAVAAIVNGTPVPAPPENSDDALPVFIDPGNASDLASDEFDEAMLVVPPPAFSGDDGDVSDPELGVENVWGDEFDSRMDLPVTGDPTIAEEEAAGVLNSDAPASTVSLSQTTAVASALTQTDEIDALIGQSPVDELPAAPSEAALPVQAFPEIFKSSPAPHAEPETPVAAPTPPAAPVAPAPAPTAATAKPAAAVPKSKAEIEAPLATAAELQDMATTLTPTLPTGGALPSEIPDFFLRMPTGRNAVPRQPMPIAPVAPRQVAPQKPAPPVAPAAVRIIDSSTVADADDDLVTLTSIPDDWPS</sequence>
<dbReference type="Proteomes" id="UP000315700">
    <property type="component" value="Chromosome"/>
</dbReference>